<evidence type="ECO:0000256" key="5">
    <source>
        <dbReference type="SAM" id="MobiDB-lite"/>
    </source>
</evidence>
<evidence type="ECO:0000313" key="9">
    <source>
        <dbReference type="Proteomes" id="UP001632038"/>
    </source>
</evidence>
<protein>
    <recommendedName>
        <fullName evidence="7">GRF-type domain-containing protein</fullName>
    </recommendedName>
</protein>
<keyword evidence="6" id="KW-1133">Transmembrane helix</keyword>
<dbReference type="PROSITE" id="PS51999">
    <property type="entry name" value="ZF_GRF"/>
    <property type="match status" value="1"/>
</dbReference>
<keyword evidence="1" id="KW-0479">Metal-binding</keyword>
<keyword evidence="9" id="KW-1185">Reference proteome</keyword>
<feature type="compositionally biased region" description="Polar residues" evidence="5">
    <location>
        <begin position="1"/>
        <end position="15"/>
    </location>
</feature>
<dbReference type="Proteomes" id="UP001632038">
    <property type="component" value="Unassembled WGS sequence"/>
</dbReference>
<evidence type="ECO:0000256" key="4">
    <source>
        <dbReference type="PROSITE-ProRule" id="PRU01343"/>
    </source>
</evidence>
<reference evidence="9" key="1">
    <citation type="journal article" date="2024" name="IScience">
        <title>Strigolactones Initiate the Formation of Haustorium-like Structures in Castilleja.</title>
        <authorList>
            <person name="Buerger M."/>
            <person name="Peterson D."/>
            <person name="Chory J."/>
        </authorList>
    </citation>
    <scope>NUCLEOTIDE SEQUENCE [LARGE SCALE GENOMIC DNA]</scope>
</reference>
<gene>
    <name evidence="8" type="ORF">CASFOL_000077</name>
</gene>
<organism evidence="8 9">
    <name type="scientific">Castilleja foliolosa</name>
    <dbReference type="NCBI Taxonomy" id="1961234"/>
    <lineage>
        <taxon>Eukaryota</taxon>
        <taxon>Viridiplantae</taxon>
        <taxon>Streptophyta</taxon>
        <taxon>Embryophyta</taxon>
        <taxon>Tracheophyta</taxon>
        <taxon>Spermatophyta</taxon>
        <taxon>Magnoliopsida</taxon>
        <taxon>eudicotyledons</taxon>
        <taxon>Gunneridae</taxon>
        <taxon>Pentapetalae</taxon>
        <taxon>asterids</taxon>
        <taxon>lamiids</taxon>
        <taxon>Lamiales</taxon>
        <taxon>Orobanchaceae</taxon>
        <taxon>Pedicularideae</taxon>
        <taxon>Castillejinae</taxon>
        <taxon>Castilleja</taxon>
    </lineage>
</organism>
<evidence type="ECO:0000256" key="1">
    <source>
        <dbReference type="ARBA" id="ARBA00022723"/>
    </source>
</evidence>
<keyword evidence="2 4" id="KW-0863">Zinc-finger</keyword>
<keyword evidence="3" id="KW-0862">Zinc</keyword>
<name>A0ABD3ENB5_9LAMI</name>
<dbReference type="AlphaFoldDB" id="A0ABD3ENB5"/>
<sequence>MSRQSTRSNQFPAQNGSGSRSSSSYGNAAVRCHCGIQLELVTSWTDDNPGRRFQACPNYKMPSCCGFFRWFDEEMCSRSKEVIPGLLRKTNKLELLLAAEQEKNKFVQVVLERQANVLEKHSAVMEKHSAVIEDQRNLTAELQMFKKKERMLKIVIAVMVLIIAFQVMSLIAEKNDEPPLPSNVTKKARFFSPFKRILGINRRNGKLTRVDSLEESYSPCLP</sequence>
<dbReference type="GO" id="GO:0008270">
    <property type="term" value="F:zinc ion binding"/>
    <property type="evidence" value="ECO:0007669"/>
    <property type="project" value="UniProtKB-KW"/>
</dbReference>
<comment type="caution">
    <text evidence="8">The sequence shown here is derived from an EMBL/GenBank/DDBJ whole genome shotgun (WGS) entry which is preliminary data.</text>
</comment>
<evidence type="ECO:0000256" key="6">
    <source>
        <dbReference type="SAM" id="Phobius"/>
    </source>
</evidence>
<feature type="domain" description="GRF-type" evidence="7">
    <location>
        <begin position="32"/>
        <end position="74"/>
    </location>
</feature>
<keyword evidence="6" id="KW-0472">Membrane</keyword>
<dbReference type="InterPro" id="IPR010666">
    <property type="entry name" value="Znf_GRF"/>
</dbReference>
<dbReference type="EMBL" id="JAVIJP010000001">
    <property type="protein sequence ID" value="KAL3655681.1"/>
    <property type="molecule type" value="Genomic_DNA"/>
</dbReference>
<evidence type="ECO:0000256" key="3">
    <source>
        <dbReference type="ARBA" id="ARBA00022833"/>
    </source>
</evidence>
<accession>A0ABD3ENB5</accession>
<feature type="transmembrane region" description="Helical" evidence="6">
    <location>
        <begin position="151"/>
        <end position="172"/>
    </location>
</feature>
<evidence type="ECO:0000256" key="2">
    <source>
        <dbReference type="ARBA" id="ARBA00022771"/>
    </source>
</evidence>
<dbReference type="Pfam" id="PF06839">
    <property type="entry name" value="Zn_ribbon_GRF"/>
    <property type="match status" value="1"/>
</dbReference>
<evidence type="ECO:0000313" key="8">
    <source>
        <dbReference type="EMBL" id="KAL3655681.1"/>
    </source>
</evidence>
<evidence type="ECO:0000259" key="7">
    <source>
        <dbReference type="PROSITE" id="PS51999"/>
    </source>
</evidence>
<dbReference type="PANTHER" id="PTHR33248">
    <property type="entry name" value="ZINC ION-BINDING PROTEIN"/>
    <property type="match status" value="1"/>
</dbReference>
<proteinExistence type="predicted"/>
<feature type="region of interest" description="Disordered" evidence="5">
    <location>
        <begin position="1"/>
        <end position="24"/>
    </location>
</feature>
<keyword evidence="6" id="KW-0812">Transmembrane</keyword>